<evidence type="ECO:0000313" key="11">
    <source>
        <dbReference type="RefSeq" id="XP_015597738.1"/>
    </source>
</evidence>
<dbReference type="SMART" id="SM00263">
    <property type="entry name" value="LYZ1"/>
    <property type="match status" value="1"/>
</dbReference>
<accession>A0AAJ7C001</accession>
<feature type="chain" id="PRO_5042497910" description="lysozyme" evidence="8">
    <location>
        <begin position="21"/>
        <end position="147"/>
    </location>
</feature>
<dbReference type="GeneID" id="107268950"/>
<keyword evidence="6" id="KW-0378">Hydrolase</keyword>
<dbReference type="PANTHER" id="PTHR11407">
    <property type="entry name" value="LYSOZYME C"/>
    <property type="match status" value="1"/>
</dbReference>
<comment type="catalytic activity">
    <reaction evidence="1">
        <text>Hydrolysis of (1-&gt;4)-beta-linkages between N-acetylmuramic acid and N-acetyl-D-glucosamine residues in a peptidoglycan and between N-acetyl-D-glucosamine residues in chitodextrins.</text>
        <dbReference type="EC" id="3.2.1.17"/>
    </reaction>
</comment>
<dbReference type="Proteomes" id="UP000694920">
    <property type="component" value="Unplaced"/>
</dbReference>
<keyword evidence="10" id="KW-1185">Reference proteome</keyword>
<keyword evidence="4" id="KW-0081">Bacteriolytic enzyme</keyword>
<dbReference type="PRINTS" id="PR00135">
    <property type="entry name" value="LYZLACT"/>
</dbReference>
<dbReference type="SUPFAM" id="SSF53955">
    <property type="entry name" value="Lysozyme-like"/>
    <property type="match status" value="1"/>
</dbReference>
<keyword evidence="5" id="KW-1015">Disulfide bond</keyword>
<evidence type="ECO:0000256" key="4">
    <source>
        <dbReference type="ARBA" id="ARBA00022638"/>
    </source>
</evidence>
<keyword evidence="8" id="KW-0732">Signal</keyword>
<organism evidence="10 11">
    <name type="scientific">Cephus cinctus</name>
    <name type="common">Wheat stem sawfly</name>
    <dbReference type="NCBI Taxonomy" id="211228"/>
    <lineage>
        <taxon>Eukaryota</taxon>
        <taxon>Metazoa</taxon>
        <taxon>Ecdysozoa</taxon>
        <taxon>Arthropoda</taxon>
        <taxon>Hexapoda</taxon>
        <taxon>Insecta</taxon>
        <taxon>Pterygota</taxon>
        <taxon>Neoptera</taxon>
        <taxon>Endopterygota</taxon>
        <taxon>Hymenoptera</taxon>
        <taxon>Cephoidea</taxon>
        <taxon>Cephidae</taxon>
        <taxon>Cephus</taxon>
    </lineage>
</organism>
<evidence type="ECO:0000256" key="3">
    <source>
        <dbReference type="ARBA" id="ARBA00012732"/>
    </source>
</evidence>
<dbReference type="PANTHER" id="PTHR11407:SF63">
    <property type="entry name" value="LYSOZYME C"/>
    <property type="match status" value="1"/>
</dbReference>
<dbReference type="PROSITE" id="PS00128">
    <property type="entry name" value="GLYCOSYL_HYDROL_F22_1"/>
    <property type="match status" value="1"/>
</dbReference>
<reference evidence="11" key="1">
    <citation type="submission" date="2025-08" db="UniProtKB">
        <authorList>
            <consortium name="RefSeq"/>
        </authorList>
    </citation>
    <scope>IDENTIFICATION</scope>
</reference>
<dbReference type="AlphaFoldDB" id="A0AAJ7C001"/>
<sequence length="147" mass="16763">MNKSFVATFVFTFLIFKISAKTMTRCQLAIELIRQGFPVNQLQDWVCLVENESARNTSAIGGPNSNGSYDYGLFQINGKYWCAEGVNGGDCNMKCEDLIDDDITDDSKCCLEMIYPRHGFNAWHGWERKCKYHPLPDVTHCFNEVTL</sequence>
<keyword evidence="6" id="KW-0326">Glycosidase</keyword>
<feature type="domain" description="Glycosyl hydrolases family 22 (GH22)" evidence="9">
    <location>
        <begin position="91"/>
        <end position="109"/>
    </location>
</feature>
<evidence type="ECO:0000256" key="7">
    <source>
        <dbReference type="RuleBase" id="RU004440"/>
    </source>
</evidence>
<dbReference type="InterPro" id="IPR023346">
    <property type="entry name" value="Lysozyme-like_dom_sf"/>
</dbReference>
<dbReference type="GO" id="GO:0031640">
    <property type="term" value="P:killing of cells of another organism"/>
    <property type="evidence" value="ECO:0007669"/>
    <property type="project" value="UniProtKB-KW"/>
</dbReference>
<dbReference type="RefSeq" id="XP_015597738.1">
    <property type="nucleotide sequence ID" value="XM_015742252.2"/>
</dbReference>
<dbReference type="InterPro" id="IPR001916">
    <property type="entry name" value="Glyco_hydro_22"/>
</dbReference>
<dbReference type="CDD" id="cd16899">
    <property type="entry name" value="LYZ_C_invert"/>
    <property type="match status" value="1"/>
</dbReference>
<evidence type="ECO:0000313" key="10">
    <source>
        <dbReference type="Proteomes" id="UP000694920"/>
    </source>
</evidence>
<dbReference type="Pfam" id="PF00062">
    <property type="entry name" value="Lys"/>
    <property type="match status" value="1"/>
</dbReference>
<dbReference type="InterPro" id="IPR019799">
    <property type="entry name" value="Glyco_hydro_22_CS"/>
</dbReference>
<dbReference type="Gene3D" id="1.10.530.10">
    <property type="match status" value="1"/>
</dbReference>
<dbReference type="FunFam" id="1.10.530.10:FF:000001">
    <property type="entry name" value="Lysozyme C"/>
    <property type="match status" value="1"/>
</dbReference>
<comment type="similarity">
    <text evidence="2 7">Belongs to the glycosyl hydrolase 22 family.</text>
</comment>
<evidence type="ECO:0000259" key="9">
    <source>
        <dbReference type="PROSITE" id="PS00128"/>
    </source>
</evidence>
<evidence type="ECO:0000256" key="2">
    <source>
        <dbReference type="ARBA" id="ARBA00010859"/>
    </source>
</evidence>
<dbReference type="GO" id="GO:0042742">
    <property type="term" value="P:defense response to bacterium"/>
    <property type="evidence" value="ECO:0007669"/>
    <property type="project" value="UniProtKB-KW"/>
</dbReference>
<name>A0AAJ7C001_CEPCN</name>
<protein>
    <recommendedName>
        <fullName evidence="3">lysozyme</fullName>
        <ecNumber evidence="3">3.2.1.17</ecNumber>
    </recommendedName>
</protein>
<feature type="signal peptide" evidence="8">
    <location>
        <begin position="1"/>
        <end position="20"/>
    </location>
</feature>
<proteinExistence type="inferred from homology"/>
<evidence type="ECO:0000256" key="1">
    <source>
        <dbReference type="ARBA" id="ARBA00000632"/>
    </source>
</evidence>
<evidence type="ECO:0000256" key="5">
    <source>
        <dbReference type="ARBA" id="ARBA00023157"/>
    </source>
</evidence>
<dbReference type="KEGG" id="ccin:107268950"/>
<dbReference type="GO" id="GO:0003796">
    <property type="term" value="F:lysozyme activity"/>
    <property type="evidence" value="ECO:0007669"/>
    <property type="project" value="UniProtKB-EC"/>
</dbReference>
<keyword evidence="4" id="KW-0929">Antimicrobial</keyword>
<evidence type="ECO:0000256" key="8">
    <source>
        <dbReference type="SAM" id="SignalP"/>
    </source>
</evidence>
<gene>
    <name evidence="11" type="primary">LOC107268950</name>
</gene>
<evidence type="ECO:0000256" key="6">
    <source>
        <dbReference type="ARBA" id="ARBA00023295"/>
    </source>
</evidence>
<dbReference type="PROSITE" id="PS51348">
    <property type="entry name" value="GLYCOSYL_HYDROL_F22_2"/>
    <property type="match status" value="1"/>
</dbReference>
<dbReference type="EC" id="3.2.1.17" evidence="3"/>